<evidence type="ECO:0000313" key="2">
    <source>
        <dbReference type="Proteomes" id="UP000026915"/>
    </source>
</evidence>
<proteinExistence type="predicted"/>
<dbReference type="EMBL" id="CM001882">
    <property type="protein sequence ID" value="EOY03732.1"/>
    <property type="molecule type" value="Genomic_DNA"/>
</dbReference>
<reference evidence="1 2" key="1">
    <citation type="journal article" date="2013" name="Genome Biol.">
        <title>The genome sequence of the most widely cultivated cacao type and its use to identify candidate genes regulating pod color.</title>
        <authorList>
            <person name="Motamayor J.C."/>
            <person name="Mockaitis K."/>
            <person name="Schmutz J."/>
            <person name="Haiminen N."/>
            <person name="Iii D.L."/>
            <person name="Cornejo O."/>
            <person name="Findley S.D."/>
            <person name="Zheng P."/>
            <person name="Utro F."/>
            <person name="Royaert S."/>
            <person name="Saski C."/>
            <person name="Jenkins J."/>
            <person name="Podicheti R."/>
            <person name="Zhao M."/>
            <person name="Scheffler B.E."/>
            <person name="Stack J.C."/>
            <person name="Feltus F.A."/>
            <person name="Mustiga G.M."/>
            <person name="Amores F."/>
            <person name="Phillips W."/>
            <person name="Marelli J.P."/>
            <person name="May G.D."/>
            <person name="Shapiro H."/>
            <person name="Ma J."/>
            <person name="Bustamante C.D."/>
            <person name="Schnell R.J."/>
            <person name="Main D."/>
            <person name="Gilbert D."/>
            <person name="Parida L."/>
            <person name="Kuhn D.N."/>
        </authorList>
    </citation>
    <scope>NUCLEOTIDE SEQUENCE [LARGE SCALE GENOMIC DNA]</scope>
    <source>
        <strain evidence="2">cv. Matina 1-6</strain>
    </source>
</reference>
<dbReference type="Proteomes" id="UP000026915">
    <property type="component" value="Chromosome 4"/>
</dbReference>
<accession>A0A061EH67</accession>
<dbReference type="AlphaFoldDB" id="A0A061EH67"/>
<protein>
    <submittedName>
        <fullName evidence="1">Uncharacterized protein</fullName>
    </submittedName>
</protein>
<dbReference type="Gramene" id="EOY03732">
    <property type="protein sequence ID" value="EOY03732"/>
    <property type="gene ID" value="TCM_018869"/>
</dbReference>
<evidence type="ECO:0000313" key="1">
    <source>
        <dbReference type="EMBL" id="EOY03732.1"/>
    </source>
</evidence>
<dbReference type="InParanoid" id="A0A061EH67"/>
<keyword evidence="2" id="KW-1185">Reference proteome</keyword>
<sequence length="107" mass="12686">MIDVFIWKFLQMLENNKRFTFAFIRYYSIKKMRKAILQANFMEEGRVRKTYKKALVSKDYQQSMNSSINILTKKVVKIVDINVEISDSDIDWTKMNAIACMKESLSL</sequence>
<dbReference type="HOGENOM" id="CLU_2214760_0_0_1"/>
<name>A0A061EH67_THECC</name>
<organism evidence="1 2">
    <name type="scientific">Theobroma cacao</name>
    <name type="common">Cacao</name>
    <name type="synonym">Cocoa</name>
    <dbReference type="NCBI Taxonomy" id="3641"/>
    <lineage>
        <taxon>Eukaryota</taxon>
        <taxon>Viridiplantae</taxon>
        <taxon>Streptophyta</taxon>
        <taxon>Embryophyta</taxon>
        <taxon>Tracheophyta</taxon>
        <taxon>Spermatophyta</taxon>
        <taxon>Magnoliopsida</taxon>
        <taxon>eudicotyledons</taxon>
        <taxon>Gunneridae</taxon>
        <taxon>Pentapetalae</taxon>
        <taxon>rosids</taxon>
        <taxon>malvids</taxon>
        <taxon>Malvales</taxon>
        <taxon>Malvaceae</taxon>
        <taxon>Byttnerioideae</taxon>
        <taxon>Theobroma</taxon>
    </lineage>
</organism>
<gene>
    <name evidence="1" type="ORF">TCM_018869</name>
</gene>